<feature type="non-terminal residue" evidence="2">
    <location>
        <position position="346"/>
    </location>
</feature>
<name>A0A813BBD7_9DINO</name>
<evidence type="ECO:0000313" key="2">
    <source>
        <dbReference type="EMBL" id="CAE7894961.1"/>
    </source>
</evidence>
<comment type="caution">
    <text evidence="2">The sequence shown here is derived from an EMBL/GenBank/DDBJ whole genome shotgun (WGS) entry which is preliminary data.</text>
</comment>
<keyword evidence="3" id="KW-1185">Reference proteome</keyword>
<gene>
    <name evidence="2" type="ORF">SNEC2469_LOCUS29924</name>
</gene>
<feature type="compositionally biased region" description="Acidic residues" evidence="1">
    <location>
        <begin position="250"/>
        <end position="272"/>
    </location>
</feature>
<organism evidence="2 3">
    <name type="scientific">Symbiodinium necroappetens</name>
    <dbReference type="NCBI Taxonomy" id="1628268"/>
    <lineage>
        <taxon>Eukaryota</taxon>
        <taxon>Sar</taxon>
        <taxon>Alveolata</taxon>
        <taxon>Dinophyceae</taxon>
        <taxon>Suessiales</taxon>
        <taxon>Symbiodiniaceae</taxon>
        <taxon>Symbiodinium</taxon>
    </lineage>
</organism>
<sequence>AAMSLDPCSGGRSPEIRVQSAFEVLGLKRPSESRDPPDQAERFIAALSGEKRSIPSWSGQPGSLRTWLKLLAHWESETTTPKHKWGIRLYQSFAETSEPRKIADQVDLSNVLSERGYGLILTAIVQKYKPFLDVAAPAAIDHFLFAGERQRGQAFATFIAQKEVARQEMEQYLQTKLNEHVAGRVLLRQAGLTEFQRELLALKDLSPLLTFDQVSSLLRPLDRPDMIAQAANAALGNQAAKHYPVIREEDPVDDEEEDEEAQGDDGGEDLQFEDVHGEFDDEGLWFEDREYDEDEAVYIQAYHSAYQDVRKDLQARRKERGKGGRGHHMSRSKGDRGGAEDLRART</sequence>
<reference evidence="2" key="1">
    <citation type="submission" date="2021-02" db="EMBL/GenBank/DDBJ databases">
        <authorList>
            <person name="Dougan E. K."/>
            <person name="Rhodes N."/>
            <person name="Thang M."/>
            <person name="Chan C."/>
        </authorList>
    </citation>
    <scope>NUCLEOTIDE SEQUENCE</scope>
</reference>
<evidence type="ECO:0000313" key="3">
    <source>
        <dbReference type="Proteomes" id="UP000601435"/>
    </source>
</evidence>
<feature type="compositionally biased region" description="Basic residues" evidence="1">
    <location>
        <begin position="317"/>
        <end position="331"/>
    </location>
</feature>
<feature type="region of interest" description="Disordered" evidence="1">
    <location>
        <begin position="249"/>
        <end position="272"/>
    </location>
</feature>
<feature type="region of interest" description="Disordered" evidence="1">
    <location>
        <begin position="310"/>
        <end position="346"/>
    </location>
</feature>
<feature type="compositionally biased region" description="Basic and acidic residues" evidence="1">
    <location>
        <begin position="332"/>
        <end position="346"/>
    </location>
</feature>
<accession>A0A813BBD7</accession>
<evidence type="ECO:0000256" key="1">
    <source>
        <dbReference type="SAM" id="MobiDB-lite"/>
    </source>
</evidence>
<dbReference type="AlphaFoldDB" id="A0A813BBD7"/>
<feature type="non-terminal residue" evidence="2">
    <location>
        <position position="1"/>
    </location>
</feature>
<proteinExistence type="predicted"/>
<dbReference type="Proteomes" id="UP000601435">
    <property type="component" value="Unassembled WGS sequence"/>
</dbReference>
<protein>
    <submittedName>
        <fullName evidence="2">Uncharacterized protein</fullName>
    </submittedName>
</protein>
<dbReference type="OrthoDB" id="448437at2759"/>
<dbReference type="EMBL" id="CAJNJA010068498">
    <property type="protein sequence ID" value="CAE7894961.1"/>
    <property type="molecule type" value="Genomic_DNA"/>
</dbReference>